<dbReference type="InterPro" id="IPR050855">
    <property type="entry name" value="NDM-1-like"/>
</dbReference>
<dbReference type="PANTHER" id="PTHR42951">
    <property type="entry name" value="METALLO-BETA-LACTAMASE DOMAIN-CONTAINING"/>
    <property type="match status" value="1"/>
</dbReference>
<comment type="caution">
    <text evidence="2">The sequence shown here is derived from an EMBL/GenBank/DDBJ whole genome shotgun (WGS) entry which is preliminary data.</text>
</comment>
<gene>
    <name evidence="2" type="ORF">FW778_18395</name>
</gene>
<evidence type="ECO:0000313" key="3">
    <source>
        <dbReference type="Proteomes" id="UP000326903"/>
    </source>
</evidence>
<dbReference type="InterPro" id="IPR001279">
    <property type="entry name" value="Metallo-B-lactamas"/>
</dbReference>
<dbReference type="Gene3D" id="3.60.15.10">
    <property type="entry name" value="Ribonuclease Z/Hydroxyacylglutathione hydrolase-like"/>
    <property type="match status" value="1"/>
</dbReference>
<evidence type="ECO:0000259" key="1">
    <source>
        <dbReference type="SMART" id="SM00849"/>
    </source>
</evidence>
<dbReference type="PANTHER" id="PTHR42951:SF20">
    <property type="entry name" value="BETA LACTAMASE"/>
    <property type="match status" value="1"/>
</dbReference>
<accession>A0A5J5IDX8</accession>
<dbReference type="SUPFAM" id="SSF56281">
    <property type="entry name" value="Metallo-hydrolase/oxidoreductase"/>
    <property type="match status" value="1"/>
</dbReference>
<dbReference type="Pfam" id="PF00753">
    <property type="entry name" value="Lactamase_B"/>
    <property type="match status" value="1"/>
</dbReference>
<keyword evidence="2" id="KW-0378">Hydrolase</keyword>
<dbReference type="CDD" id="cd16282">
    <property type="entry name" value="metallo-hydrolase-like_MBL-fold"/>
    <property type="match status" value="1"/>
</dbReference>
<dbReference type="EMBL" id="VYQF01000007">
    <property type="protein sequence ID" value="KAA9036587.1"/>
    <property type="molecule type" value="Genomic_DNA"/>
</dbReference>
<reference evidence="2 3" key="1">
    <citation type="submission" date="2019-09" db="EMBL/GenBank/DDBJ databases">
        <title>Draft genome sequence of Ginsengibacter sp. BR5-29.</title>
        <authorList>
            <person name="Im W.-T."/>
        </authorList>
    </citation>
    <scope>NUCLEOTIDE SEQUENCE [LARGE SCALE GENOMIC DNA]</scope>
    <source>
        <strain evidence="2 3">BR5-29</strain>
    </source>
</reference>
<protein>
    <submittedName>
        <fullName evidence="2">MBL fold metallo-hydrolase</fullName>
    </submittedName>
</protein>
<keyword evidence="3" id="KW-1185">Reference proteome</keyword>
<organism evidence="2 3">
    <name type="scientific">Ginsengibacter hankyongi</name>
    <dbReference type="NCBI Taxonomy" id="2607284"/>
    <lineage>
        <taxon>Bacteria</taxon>
        <taxon>Pseudomonadati</taxon>
        <taxon>Bacteroidota</taxon>
        <taxon>Chitinophagia</taxon>
        <taxon>Chitinophagales</taxon>
        <taxon>Chitinophagaceae</taxon>
        <taxon>Ginsengibacter</taxon>
    </lineage>
</organism>
<dbReference type="Proteomes" id="UP000326903">
    <property type="component" value="Unassembled WGS sequence"/>
</dbReference>
<dbReference type="InterPro" id="IPR036866">
    <property type="entry name" value="RibonucZ/Hydroxyglut_hydro"/>
</dbReference>
<dbReference type="GO" id="GO:0016787">
    <property type="term" value="F:hydrolase activity"/>
    <property type="evidence" value="ECO:0007669"/>
    <property type="project" value="UniProtKB-KW"/>
</dbReference>
<evidence type="ECO:0000313" key="2">
    <source>
        <dbReference type="EMBL" id="KAA9036587.1"/>
    </source>
</evidence>
<proteinExistence type="predicted"/>
<sequence>MHRRSFIQNSAFTFGAISVGQKNFFKMFTDDPWKITMLTDNIGVFTEKGGTIAFHFSKDGITVIDAQFPDTAPHLIAELKKRNNLPFRLLINTHHHGDHTSGNIAFKEIVSRVLAHENSLANQKNVAIKNKTEDKQYYPNNTFGKVWEEKAGNERIALHYFGAGHTNGDGIIHLQHANIVHMGDLVFNRRHPFVDRSAGANIQSWINVLDMAMKKFSNKTKFIYGHAADGYDVAGPKDDLVAFRDYLGNVLKFVGDEMKAGKTNEEILKATEIPGSPEWKGDGIQRPLQAAFEELSTS</sequence>
<dbReference type="AlphaFoldDB" id="A0A5J5IDX8"/>
<name>A0A5J5IDX8_9BACT</name>
<dbReference type="RefSeq" id="WP_150416329.1">
    <property type="nucleotide sequence ID" value="NZ_VYQF01000007.1"/>
</dbReference>
<feature type="domain" description="Metallo-beta-lactamase" evidence="1">
    <location>
        <begin position="50"/>
        <end position="226"/>
    </location>
</feature>
<dbReference type="SMART" id="SM00849">
    <property type="entry name" value="Lactamase_B"/>
    <property type="match status" value="1"/>
</dbReference>